<feature type="chain" id="PRO_5026304943" evidence="1">
    <location>
        <begin position="20"/>
        <end position="180"/>
    </location>
</feature>
<keyword evidence="1" id="KW-0732">Signal</keyword>
<dbReference type="InterPro" id="IPR036366">
    <property type="entry name" value="PGBDSf"/>
</dbReference>
<dbReference type="EMBL" id="JAAKZY010000172">
    <property type="protein sequence ID" value="NGO13127.1"/>
    <property type="molecule type" value="Genomic_DNA"/>
</dbReference>
<reference evidence="2 3" key="1">
    <citation type="submission" date="2020-02" db="EMBL/GenBank/DDBJ databases">
        <title>Whole-genome analyses of novel actinobacteria.</title>
        <authorList>
            <person name="Sahin N."/>
            <person name="Gencbay T."/>
        </authorList>
    </citation>
    <scope>NUCLEOTIDE SEQUENCE [LARGE SCALE GENOMIC DNA]</scope>
    <source>
        <strain evidence="2 3">HC44</strain>
    </source>
</reference>
<organism evidence="2 3">
    <name type="scientific">Streptomyces scabichelini</name>
    <dbReference type="NCBI Taxonomy" id="2711217"/>
    <lineage>
        <taxon>Bacteria</taxon>
        <taxon>Bacillati</taxon>
        <taxon>Actinomycetota</taxon>
        <taxon>Actinomycetes</taxon>
        <taxon>Kitasatosporales</taxon>
        <taxon>Streptomycetaceae</taxon>
        <taxon>Streptomyces</taxon>
    </lineage>
</organism>
<evidence type="ECO:0000313" key="2">
    <source>
        <dbReference type="EMBL" id="NGO13127.1"/>
    </source>
</evidence>
<evidence type="ECO:0000256" key="1">
    <source>
        <dbReference type="SAM" id="SignalP"/>
    </source>
</evidence>
<sequence>MISTLAAAALALSASPASAKISDGYVRGYDTYVGDWSDEGVISGAELPVSNAVCLWQMVLLAEGIGEPDGSKFDIHDVDGHFGTTTQYATKRLQVHWGLADDFDDADGRVGPNTFGKADNQLLKTGGSTARGQELQLGYYSGGQHKFAMKRNASGIYTFQKGTTWHTAYYGSGQGTTSCD</sequence>
<accession>A0A6G4VH63</accession>
<dbReference type="Gene3D" id="1.10.101.10">
    <property type="entry name" value="PGBD-like superfamily/PGBD"/>
    <property type="match status" value="1"/>
</dbReference>
<evidence type="ECO:0000313" key="3">
    <source>
        <dbReference type="Proteomes" id="UP000472335"/>
    </source>
</evidence>
<keyword evidence="3" id="KW-1185">Reference proteome</keyword>
<gene>
    <name evidence="2" type="ORF">G5C60_37415</name>
</gene>
<feature type="signal peptide" evidence="1">
    <location>
        <begin position="1"/>
        <end position="19"/>
    </location>
</feature>
<comment type="caution">
    <text evidence="2">The sequence shown here is derived from an EMBL/GenBank/DDBJ whole genome shotgun (WGS) entry which is preliminary data.</text>
</comment>
<name>A0A6G4VH63_9ACTN</name>
<proteinExistence type="predicted"/>
<protein>
    <submittedName>
        <fullName evidence="2">Tat pathway signal protein</fullName>
    </submittedName>
</protein>
<dbReference type="Proteomes" id="UP000472335">
    <property type="component" value="Unassembled WGS sequence"/>
</dbReference>
<dbReference type="RefSeq" id="WP_165266260.1">
    <property type="nucleotide sequence ID" value="NZ_JAAKZY010000172.1"/>
</dbReference>
<dbReference type="AlphaFoldDB" id="A0A6G4VH63"/>